<dbReference type="Pfam" id="PF00821">
    <property type="entry name" value="PEPCK_GTP"/>
    <property type="match status" value="1"/>
</dbReference>
<dbReference type="EC" id="4.1.1.32" evidence="11"/>
<name>A0A4Y3KCZ7_CELUD</name>
<proteinExistence type="inferred from homology"/>
<dbReference type="GO" id="GO:0016301">
    <property type="term" value="F:kinase activity"/>
    <property type="evidence" value="ECO:0007669"/>
    <property type="project" value="UniProtKB-KW"/>
</dbReference>
<dbReference type="InterPro" id="IPR013035">
    <property type="entry name" value="PEP_carboxykinase_C"/>
</dbReference>
<dbReference type="Gene3D" id="2.170.8.10">
    <property type="entry name" value="Phosphoenolpyruvate Carboxykinase, domain 2"/>
    <property type="match status" value="1"/>
</dbReference>
<feature type="binding site" evidence="11">
    <location>
        <begin position="521"/>
        <end position="524"/>
    </location>
    <ligand>
        <name>GTP</name>
        <dbReference type="ChEBI" id="CHEBI:37565"/>
    </ligand>
</feature>
<dbReference type="GO" id="GO:0005829">
    <property type="term" value="C:cytosol"/>
    <property type="evidence" value="ECO:0007669"/>
    <property type="project" value="TreeGrafter"/>
</dbReference>
<evidence type="ECO:0000256" key="3">
    <source>
        <dbReference type="ARBA" id="ARBA00011245"/>
    </source>
</evidence>
<feature type="binding site" evidence="11">
    <location>
        <position position="236"/>
    </location>
    <ligand>
        <name>Mn(2+)</name>
        <dbReference type="ChEBI" id="CHEBI:29035"/>
    </ligand>
</feature>
<keyword evidence="15" id="KW-1185">Reference proteome</keyword>
<dbReference type="GO" id="GO:0005525">
    <property type="term" value="F:GTP binding"/>
    <property type="evidence" value="ECO:0007669"/>
    <property type="project" value="UniProtKB-UniRule"/>
</dbReference>
<feature type="domain" description="Phosphoenolpyruvate carboxykinase C-terminal P-loop" evidence="12">
    <location>
        <begin position="252"/>
        <end position="615"/>
    </location>
</feature>
<dbReference type="FunFam" id="3.40.449.10:FF:000005">
    <property type="entry name" value="Phosphoenolpyruvate carboxykinase [GTP]"/>
    <property type="match status" value="1"/>
</dbReference>
<dbReference type="PROSITE" id="PS00505">
    <property type="entry name" value="PEPCK_GTP"/>
    <property type="match status" value="1"/>
</dbReference>
<dbReference type="InterPro" id="IPR035077">
    <property type="entry name" value="PEP_carboxykinase_GTP_C"/>
</dbReference>
<comment type="subcellular location">
    <subcellularLocation>
        <location evidence="11">Cytoplasm</location>
    </subcellularLocation>
</comment>
<dbReference type="GO" id="GO:0006107">
    <property type="term" value="P:oxaloacetate metabolic process"/>
    <property type="evidence" value="ECO:0007669"/>
    <property type="project" value="TreeGrafter"/>
</dbReference>
<dbReference type="InterPro" id="IPR008210">
    <property type="entry name" value="PEP_carboxykinase_N"/>
</dbReference>
<organism evidence="14 15">
    <name type="scientific">Cellulomonas uda</name>
    <dbReference type="NCBI Taxonomy" id="1714"/>
    <lineage>
        <taxon>Bacteria</taxon>
        <taxon>Bacillati</taxon>
        <taxon>Actinomycetota</taxon>
        <taxon>Actinomycetes</taxon>
        <taxon>Micrococcales</taxon>
        <taxon>Cellulomonadaceae</taxon>
        <taxon>Cellulomonas</taxon>
    </lineage>
</organism>
<dbReference type="Gene3D" id="3.40.449.10">
    <property type="entry name" value="Phosphoenolpyruvate Carboxykinase, domain 1"/>
    <property type="match status" value="1"/>
</dbReference>
<dbReference type="GO" id="GO:0033993">
    <property type="term" value="P:response to lipid"/>
    <property type="evidence" value="ECO:0007669"/>
    <property type="project" value="TreeGrafter"/>
</dbReference>
<evidence type="ECO:0000313" key="15">
    <source>
        <dbReference type="Proteomes" id="UP000315842"/>
    </source>
</evidence>
<feature type="binding site" evidence="11">
    <location>
        <begin position="227"/>
        <end position="229"/>
    </location>
    <ligand>
        <name>substrate</name>
    </ligand>
</feature>
<gene>
    <name evidence="11 14" type="primary">pckG</name>
    <name evidence="14" type="ORF">CUD01_27930</name>
</gene>
<dbReference type="RefSeq" id="WP_141322035.1">
    <property type="nucleotide sequence ID" value="NZ_BJLP01000057.1"/>
</dbReference>
<dbReference type="HAMAP" id="MF_00452">
    <property type="entry name" value="PEPCK_GTP"/>
    <property type="match status" value="1"/>
</dbReference>
<keyword evidence="9 11" id="KW-0464">Manganese</keyword>
<dbReference type="SUPFAM" id="SSF68923">
    <property type="entry name" value="PEP carboxykinase N-terminal domain"/>
    <property type="match status" value="1"/>
</dbReference>
<keyword evidence="14" id="KW-0418">Kinase</keyword>
<reference evidence="14 15" key="1">
    <citation type="submission" date="2019-06" db="EMBL/GenBank/DDBJ databases">
        <title>Whole genome shotgun sequence of Cellulomonas uda NBRC 3747.</title>
        <authorList>
            <person name="Hosoyama A."/>
            <person name="Uohara A."/>
            <person name="Ohji S."/>
            <person name="Ichikawa N."/>
        </authorList>
    </citation>
    <scope>NUCLEOTIDE SEQUENCE [LARGE SCALE GENOMIC DNA]</scope>
    <source>
        <strain evidence="14 15">NBRC 3747</strain>
    </source>
</reference>
<feature type="binding site" evidence="11">
    <location>
        <position position="256"/>
    </location>
    <ligand>
        <name>Mn(2+)</name>
        <dbReference type="ChEBI" id="CHEBI:29035"/>
    </ligand>
</feature>
<keyword evidence="6 11" id="KW-0547">Nucleotide-binding</keyword>
<dbReference type="GO" id="GO:0019543">
    <property type="term" value="P:propionate catabolic process"/>
    <property type="evidence" value="ECO:0007669"/>
    <property type="project" value="TreeGrafter"/>
</dbReference>
<feature type="active site" evidence="11">
    <location>
        <position position="280"/>
    </location>
</feature>
<comment type="cofactor">
    <cofactor evidence="11">
        <name>Mn(2+)</name>
        <dbReference type="ChEBI" id="CHEBI:29035"/>
    </cofactor>
    <text evidence="11">Binds 1 Mn(2+) ion per subunit.</text>
</comment>
<comment type="pathway">
    <text evidence="1 11">Carbohydrate biosynthesis; gluconeogenesis.</text>
</comment>
<dbReference type="SUPFAM" id="SSF53795">
    <property type="entry name" value="PEP carboxykinase-like"/>
    <property type="match status" value="1"/>
</dbReference>
<dbReference type="GO" id="GO:0004613">
    <property type="term" value="F:phosphoenolpyruvate carboxykinase (GTP) activity"/>
    <property type="evidence" value="ECO:0007669"/>
    <property type="project" value="UniProtKB-UniRule"/>
</dbReference>
<dbReference type="InterPro" id="IPR008209">
    <property type="entry name" value="PEP_carboxykinase_GTP"/>
</dbReference>
<dbReference type="GO" id="GO:0006094">
    <property type="term" value="P:gluconeogenesis"/>
    <property type="evidence" value="ECO:0007669"/>
    <property type="project" value="UniProtKB-UniRule"/>
</dbReference>
<feature type="binding site" evidence="11">
    <location>
        <begin position="393"/>
        <end position="395"/>
    </location>
    <ligand>
        <name>substrate</name>
    </ligand>
</feature>
<dbReference type="Pfam" id="PF17297">
    <property type="entry name" value="PEPCK_N"/>
    <property type="match status" value="1"/>
</dbReference>
<dbReference type="InterPro" id="IPR035078">
    <property type="entry name" value="PEP_carboxykinase_GTP_N"/>
</dbReference>
<evidence type="ECO:0000256" key="5">
    <source>
        <dbReference type="ARBA" id="ARBA00022723"/>
    </source>
</evidence>
<dbReference type="PIRSF" id="PIRSF001348">
    <property type="entry name" value="PEP_carboxykinase_GTP"/>
    <property type="match status" value="1"/>
</dbReference>
<dbReference type="EMBL" id="BJLP01000057">
    <property type="protein sequence ID" value="GEA82349.1"/>
    <property type="molecule type" value="Genomic_DNA"/>
</dbReference>
<evidence type="ECO:0000256" key="1">
    <source>
        <dbReference type="ARBA" id="ARBA00004742"/>
    </source>
</evidence>
<evidence type="ECO:0000256" key="11">
    <source>
        <dbReference type="HAMAP-Rule" id="MF_00452"/>
    </source>
</evidence>
<evidence type="ECO:0000259" key="13">
    <source>
        <dbReference type="Pfam" id="PF17297"/>
    </source>
</evidence>
<comment type="caution">
    <text evidence="14">The sequence shown here is derived from an EMBL/GenBank/DDBJ whole genome shotgun (WGS) entry which is preliminary data.</text>
</comment>
<feature type="domain" description="Phosphoenolpyruvate carboxykinase GTP-utilising N-terminal" evidence="13">
    <location>
        <begin position="25"/>
        <end position="248"/>
    </location>
</feature>
<keyword evidence="11" id="KW-0963">Cytoplasm</keyword>
<dbReference type="PANTHER" id="PTHR11561:SF0">
    <property type="entry name" value="PHOSPHOENOLPYRUVATE CARBOXYKINASE [GTP]-RELATED"/>
    <property type="match status" value="1"/>
</dbReference>
<feature type="binding site" evidence="11">
    <location>
        <position position="395"/>
    </location>
    <ligand>
        <name>GTP</name>
        <dbReference type="ChEBI" id="CHEBI:37565"/>
    </ligand>
</feature>
<dbReference type="Proteomes" id="UP000315842">
    <property type="component" value="Unassembled WGS sequence"/>
</dbReference>
<dbReference type="UniPathway" id="UPA00138"/>
<evidence type="ECO:0000256" key="8">
    <source>
        <dbReference type="ARBA" id="ARBA00023134"/>
    </source>
</evidence>
<keyword evidence="4 11" id="KW-0312">Gluconeogenesis</keyword>
<dbReference type="GO" id="GO:0030145">
    <property type="term" value="F:manganese ion binding"/>
    <property type="evidence" value="ECO:0007669"/>
    <property type="project" value="UniProtKB-UniRule"/>
</dbReference>
<evidence type="ECO:0000256" key="9">
    <source>
        <dbReference type="ARBA" id="ARBA00023211"/>
    </source>
</evidence>
<evidence type="ECO:0000256" key="4">
    <source>
        <dbReference type="ARBA" id="ARBA00022432"/>
    </source>
</evidence>
<dbReference type="AlphaFoldDB" id="A0A4Y3KCZ7"/>
<dbReference type="InterPro" id="IPR018091">
    <property type="entry name" value="PEP_carboxykin_GTP_CS"/>
</dbReference>
<dbReference type="GO" id="GO:0042594">
    <property type="term" value="P:response to starvation"/>
    <property type="evidence" value="ECO:0007669"/>
    <property type="project" value="TreeGrafter"/>
</dbReference>
<dbReference type="PANTHER" id="PTHR11561">
    <property type="entry name" value="PHOSPHOENOLPYRUVATE CARBOXYKINASE"/>
    <property type="match status" value="1"/>
</dbReference>
<comment type="subunit">
    <text evidence="3 11">Monomer.</text>
</comment>
<dbReference type="GO" id="GO:0071333">
    <property type="term" value="P:cellular response to glucose stimulus"/>
    <property type="evidence" value="ECO:0007669"/>
    <property type="project" value="TreeGrafter"/>
</dbReference>
<keyword evidence="14" id="KW-0670">Pyruvate</keyword>
<accession>A0A4Y3KCZ7</accession>
<evidence type="ECO:0000256" key="2">
    <source>
        <dbReference type="ARBA" id="ARBA00005796"/>
    </source>
</evidence>
<keyword evidence="10 11" id="KW-0456">Lyase</keyword>
<protein>
    <recommendedName>
        <fullName evidence="11">Phosphoenolpyruvate carboxykinase [GTP]</fullName>
        <shortName evidence="11">PEP carboxykinase</shortName>
        <shortName evidence="11">PEPCK</shortName>
        <ecNumber evidence="11">4.1.1.32</ecNumber>
    </recommendedName>
    <alternativeName>
        <fullName evidence="11">GTP-dependent phosphoenolpyruvate carboxykinase</fullName>
        <shortName evidence="11">GTP-PEPCK</shortName>
    </alternativeName>
</protein>
<feature type="binding site" evidence="11">
    <location>
        <begin position="279"/>
        <end position="284"/>
    </location>
    <ligand>
        <name>GTP</name>
        <dbReference type="ChEBI" id="CHEBI:37565"/>
    </ligand>
</feature>
<evidence type="ECO:0000313" key="14">
    <source>
        <dbReference type="EMBL" id="GEA82349.1"/>
    </source>
</evidence>
<keyword evidence="5 11" id="KW-0479">Metal-binding</keyword>
<comment type="catalytic activity">
    <reaction evidence="11">
        <text>oxaloacetate + GTP = phosphoenolpyruvate + GDP + CO2</text>
        <dbReference type="Rhea" id="RHEA:10388"/>
        <dbReference type="ChEBI" id="CHEBI:16452"/>
        <dbReference type="ChEBI" id="CHEBI:16526"/>
        <dbReference type="ChEBI" id="CHEBI:37565"/>
        <dbReference type="ChEBI" id="CHEBI:58189"/>
        <dbReference type="ChEBI" id="CHEBI:58702"/>
        <dbReference type="EC" id="4.1.1.32"/>
    </reaction>
</comment>
<dbReference type="Gene3D" id="3.90.228.20">
    <property type="match status" value="1"/>
</dbReference>
<dbReference type="NCBIfam" id="NF003253">
    <property type="entry name" value="PRK04210.1"/>
    <property type="match status" value="1"/>
</dbReference>
<evidence type="ECO:0000259" key="12">
    <source>
        <dbReference type="Pfam" id="PF00821"/>
    </source>
</evidence>
<keyword evidence="8 11" id="KW-0342">GTP-binding</keyword>
<comment type="similarity">
    <text evidence="2 11">Belongs to the phosphoenolpyruvate carboxykinase [GTP] family.</text>
</comment>
<comment type="function">
    <text evidence="11">Catalyzes the conversion of oxaloacetate (OAA) to phosphoenolpyruvate (PEP), the rate-limiting step in the metabolic pathway that produces glucose from lactate and other precursors derived from the citric acid cycle.</text>
</comment>
<dbReference type="CDD" id="cd00819">
    <property type="entry name" value="PEPCK_GTP"/>
    <property type="match status" value="1"/>
</dbReference>
<keyword evidence="14" id="KW-0808">Transferase</keyword>
<dbReference type="GO" id="GO:0046327">
    <property type="term" value="P:glycerol biosynthetic process from pyruvate"/>
    <property type="evidence" value="ECO:0007669"/>
    <property type="project" value="TreeGrafter"/>
</dbReference>
<evidence type="ECO:0000256" key="7">
    <source>
        <dbReference type="ARBA" id="ARBA00022793"/>
    </source>
</evidence>
<feature type="binding site" evidence="11">
    <location>
        <position position="426"/>
    </location>
    <ligand>
        <name>GTP</name>
        <dbReference type="ChEBI" id="CHEBI:37565"/>
    </ligand>
</feature>
<feature type="binding site" evidence="11">
    <location>
        <position position="303"/>
    </location>
    <ligand>
        <name>Mn(2+)</name>
        <dbReference type="ChEBI" id="CHEBI:29035"/>
    </ligand>
</feature>
<evidence type="ECO:0000256" key="6">
    <source>
        <dbReference type="ARBA" id="ARBA00022741"/>
    </source>
</evidence>
<feature type="binding site" evidence="11">
    <location>
        <position position="278"/>
    </location>
    <ligand>
        <name>substrate</name>
    </ligand>
</feature>
<evidence type="ECO:0000256" key="10">
    <source>
        <dbReference type="ARBA" id="ARBA00023239"/>
    </source>
</evidence>
<keyword evidence="7 11" id="KW-0210">Decarboxylase</keyword>
<sequence length="619" mass="66573">MTATSVRIPRLPTVDAHRPLSLLAWVDAVARLTEPDAVVWCDGSAAEREGLLAQMVDSGTLTALDPERRPGSYLARSDPDDVARVESRTFICSEDAADAGPTNNWREPALMRAELAGVFAGAMRGRTLYVVPFSMGPVDSPLARFGVQLTDSPYVVVSMGVMTRVTGDVVDRIRAGAAWVPAVHSVGAPLVSSDGTRVADVPWPCNPRKYVAHFPESREIWSFGSGYGGNALLGKKCFALRIASVIGRDEGWLAEHMLLVRVTSPEGKRYHVAAAFPSACGKTNFAMLQPTLPGWRVETLGDDIAWLRPGDDGRLYAINPEAGFFGVAPGTGVETNPTAVRMLERDVIFTNVALTDDGDVWWEGLTPEPPAHLTDWTGRSWTPDSGRPAAHPNSRFTVAAAQCPSIADTWQDPAGVPVDAIVFGGRRATNVPLVTRAFDWQHGVFLGATVASEQTAAAEGTVGTLRRDPFAMLPFCGYDMADHWGHWLSVGAGLSEQGRPLLFGVNWFRKAADGSWLWPGFGENSRVLAWIVGQVDAARAGSDEGAVAGPVGLRPAPGALDLDGLDLTDEQVAELFAVDPQAWLAEAELTEVFFAQFGDRLPAPLRTQLAALRHRLSQP</sequence>
<feature type="binding site" evidence="11">
    <location>
        <position position="84"/>
    </location>
    <ligand>
        <name>substrate</name>
    </ligand>
</feature>